<dbReference type="Proteomes" id="UP000345637">
    <property type="component" value="Unassembled WGS sequence"/>
</dbReference>
<organism evidence="1 2">
    <name type="scientific">Raoultella planticola</name>
    <name type="common">Klebsiella planticola</name>
    <dbReference type="NCBI Taxonomy" id="575"/>
    <lineage>
        <taxon>Bacteria</taxon>
        <taxon>Pseudomonadati</taxon>
        <taxon>Pseudomonadota</taxon>
        <taxon>Gammaproteobacteria</taxon>
        <taxon>Enterobacterales</taxon>
        <taxon>Enterobacteriaceae</taxon>
        <taxon>Klebsiella/Raoultella group</taxon>
        <taxon>Raoultella</taxon>
    </lineage>
</organism>
<dbReference type="Gene3D" id="3.40.50.300">
    <property type="entry name" value="P-loop containing nucleotide triphosphate hydrolases"/>
    <property type="match status" value="1"/>
</dbReference>
<reference evidence="1 2" key="1">
    <citation type="submission" date="2019-03" db="EMBL/GenBank/DDBJ databases">
        <authorList>
            <consortium name="Pathogen Informatics"/>
        </authorList>
    </citation>
    <scope>NUCLEOTIDE SEQUENCE [LARGE SCALE GENOMIC DNA]</scope>
    <source>
        <strain evidence="1 2">NCTC12998</strain>
    </source>
</reference>
<dbReference type="InterPro" id="IPR027417">
    <property type="entry name" value="P-loop_NTPase"/>
</dbReference>
<evidence type="ECO:0000313" key="2">
    <source>
        <dbReference type="Proteomes" id="UP000345637"/>
    </source>
</evidence>
<dbReference type="GO" id="GO:0005524">
    <property type="term" value="F:ATP binding"/>
    <property type="evidence" value="ECO:0007669"/>
    <property type="project" value="UniProtKB-KW"/>
</dbReference>
<evidence type="ECO:0000313" key="1">
    <source>
        <dbReference type="EMBL" id="VFS62982.1"/>
    </source>
</evidence>
<dbReference type="EMBL" id="CAADJE010000021">
    <property type="protein sequence ID" value="VFS62982.1"/>
    <property type="molecule type" value="Genomic_DNA"/>
</dbReference>
<dbReference type="GO" id="GO:0016787">
    <property type="term" value="F:hydrolase activity"/>
    <property type="evidence" value="ECO:0007669"/>
    <property type="project" value="UniProtKB-KW"/>
</dbReference>
<keyword evidence="1" id="KW-0547">Nucleotide-binding</keyword>
<accession>A0A485AQB8</accession>
<proteinExistence type="predicted"/>
<dbReference type="SUPFAM" id="SSF52540">
    <property type="entry name" value="P-loop containing nucleoside triphosphate hydrolases"/>
    <property type="match status" value="1"/>
</dbReference>
<name>A0A485AQB8_RAOPL</name>
<gene>
    <name evidence="1" type="primary">malK_5</name>
    <name evidence="1" type="ORF">NCTC12998_02061</name>
</gene>
<dbReference type="AlphaFoldDB" id="A0A485AQB8"/>
<keyword evidence="1" id="KW-0378">Hydrolase</keyword>
<dbReference type="EC" id="3.6.3.19" evidence="1"/>
<keyword evidence="1" id="KW-0067">ATP-binding</keyword>
<protein>
    <submittedName>
        <fullName evidence="1">Maltose/maltodextrin import ATP-binding protein MalK</fullName>
        <ecNumber evidence="1">3.6.3.19</ecNumber>
    </submittedName>
</protein>
<sequence length="65" mass="7118">MGSVVLNSVRKSYGDAQVIKDVSLTIPDGEFCVLVGPQRLRQVYAIAHDRRPGGDLRRGSAHQRA</sequence>